<feature type="region of interest" description="Disordered" evidence="6">
    <location>
        <begin position="587"/>
        <end position="614"/>
    </location>
</feature>
<dbReference type="InterPro" id="IPR019460">
    <property type="entry name" value="Atg11_C"/>
</dbReference>
<feature type="region of interest" description="Disordered" evidence="6">
    <location>
        <begin position="1026"/>
        <end position="1049"/>
    </location>
</feature>
<feature type="region of interest" description="Disordered" evidence="6">
    <location>
        <begin position="1228"/>
        <end position="1268"/>
    </location>
</feature>
<feature type="compositionally biased region" description="Pro residues" evidence="6">
    <location>
        <begin position="1466"/>
        <end position="1477"/>
    </location>
</feature>
<dbReference type="GO" id="GO:0000045">
    <property type="term" value="P:autophagosome assembly"/>
    <property type="evidence" value="ECO:0007669"/>
    <property type="project" value="InterPro"/>
</dbReference>
<evidence type="ECO:0000259" key="8">
    <source>
        <dbReference type="Pfam" id="PF10377"/>
    </source>
</evidence>
<evidence type="ECO:0008006" key="11">
    <source>
        <dbReference type="Google" id="ProtNLM"/>
    </source>
</evidence>
<evidence type="ECO:0000256" key="2">
    <source>
        <dbReference type="ARBA" id="ARBA00022927"/>
    </source>
</evidence>
<dbReference type="GO" id="GO:0000422">
    <property type="term" value="P:autophagy of mitochondrion"/>
    <property type="evidence" value="ECO:0007669"/>
    <property type="project" value="TreeGrafter"/>
</dbReference>
<name>A0AAN9G8Y2_9CAEN</name>
<feature type="compositionally biased region" description="Basic and acidic residues" evidence="6">
    <location>
        <begin position="1239"/>
        <end position="1268"/>
    </location>
</feature>
<feature type="region of interest" description="Disordered" evidence="6">
    <location>
        <begin position="1450"/>
        <end position="1477"/>
    </location>
</feature>
<keyword evidence="2" id="KW-0653">Protein transport</keyword>
<feature type="compositionally biased region" description="Basic and acidic residues" evidence="6">
    <location>
        <begin position="1028"/>
        <end position="1049"/>
    </location>
</feature>
<dbReference type="InterPro" id="IPR040040">
    <property type="entry name" value="ATG11"/>
</dbReference>
<keyword evidence="3" id="KW-0072">Autophagy</keyword>
<dbReference type="GO" id="GO:0060090">
    <property type="term" value="F:molecular adaptor activity"/>
    <property type="evidence" value="ECO:0007669"/>
    <property type="project" value="TreeGrafter"/>
</dbReference>
<dbReference type="GO" id="GO:0061723">
    <property type="term" value="P:glycophagy"/>
    <property type="evidence" value="ECO:0007669"/>
    <property type="project" value="TreeGrafter"/>
</dbReference>
<feature type="compositionally biased region" description="Polar residues" evidence="6">
    <location>
        <begin position="729"/>
        <end position="742"/>
    </location>
</feature>
<comment type="caution">
    <text evidence="9">The sequence shown here is derived from an EMBL/GenBank/DDBJ whole genome shotgun (WGS) entry which is preliminary data.</text>
</comment>
<dbReference type="Proteomes" id="UP001374579">
    <property type="component" value="Unassembled WGS sequence"/>
</dbReference>
<dbReference type="GO" id="GO:0034517">
    <property type="term" value="P:ribophagy"/>
    <property type="evidence" value="ECO:0007669"/>
    <property type="project" value="TreeGrafter"/>
</dbReference>
<feature type="domain" description="Autophagy-related protein 11 C-terminal" evidence="8">
    <location>
        <begin position="1346"/>
        <end position="1446"/>
    </location>
</feature>
<organism evidence="9 10">
    <name type="scientific">Littorina saxatilis</name>
    <dbReference type="NCBI Taxonomy" id="31220"/>
    <lineage>
        <taxon>Eukaryota</taxon>
        <taxon>Metazoa</taxon>
        <taxon>Spiralia</taxon>
        <taxon>Lophotrochozoa</taxon>
        <taxon>Mollusca</taxon>
        <taxon>Gastropoda</taxon>
        <taxon>Caenogastropoda</taxon>
        <taxon>Littorinimorpha</taxon>
        <taxon>Littorinoidea</taxon>
        <taxon>Littorinidae</taxon>
        <taxon>Littorina</taxon>
    </lineage>
</organism>
<dbReference type="GO" id="GO:0015031">
    <property type="term" value="P:protein transport"/>
    <property type="evidence" value="ECO:0007669"/>
    <property type="project" value="UniProtKB-KW"/>
</dbReference>
<feature type="coiled-coil region" evidence="5">
    <location>
        <begin position="777"/>
        <end position="811"/>
    </location>
</feature>
<dbReference type="GO" id="GO:0034045">
    <property type="term" value="C:phagophore assembly site membrane"/>
    <property type="evidence" value="ECO:0007669"/>
    <property type="project" value="TreeGrafter"/>
</dbReference>
<feature type="compositionally biased region" description="Low complexity" evidence="6">
    <location>
        <begin position="1452"/>
        <end position="1465"/>
    </location>
</feature>
<dbReference type="GO" id="GO:0061709">
    <property type="term" value="P:reticulophagy"/>
    <property type="evidence" value="ECO:0007669"/>
    <property type="project" value="TreeGrafter"/>
</dbReference>
<feature type="region of interest" description="Disordered" evidence="6">
    <location>
        <begin position="672"/>
        <end position="770"/>
    </location>
</feature>
<dbReference type="GO" id="GO:1990316">
    <property type="term" value="C:Atg1/ULK1 kinase complex"/>
    <property type="evidence" value="ECO:0007669"/>
    <property type="project" value="TreeGrafter"/>
</dbReference>
<dbReference type="InterPro" id="IPR045326">
    <property type="entry name" value="ATG17-like_dom"/>
</dbReference>
<evidence type="ECO:0000313" key="10">
    <source>
        <dbReference type="Proteomes" id="UP001374579"/>
    </source>
</evidence>
<feature type="domain" description="Autophagy protein ATG17-like" evidence="7">
    <location>
        <begin position="109"/>
        <end position="473"/>
    </location>
</feature>
<reference evidence="9 10" key="1">
    <citation type="submission" date="2024-02" db="EMBL/GenBank/DDBJ databases">
        <title>Chromosome-scale genome assembly of the rough periwinkle Littorina saxatilis.</title>
        <authorList>
            <person name="De Jode A."/>
            <person name="Faria R."/>
            <person name="Formenti G."/>
            <person name="Sims Y."/>
            <person name="Smith T.P."/>
            <person name="Tracey A."/>
            <person name="Wood J.M.D."/>
            <person name="Zagrodzka Z.B."/>
            <person name="Johannesson K."/>
            <person name="Butlin R.K."/>
            <person name="Leder E.H."/>
        </authorList>
    </citation>
    <scope>NUCLEOTIDE SEQUENCE [LARGE SCALE GENOMIC DNA]</scope>
    <source>
        <strain evidence="9">Snail1</strain>
        <tissue evidence="9">Muscle</tissue>
    </source>
</reference>
<feature type="compositionally biased region" description="Low complexity" evidence="6">
    <location>
        <begin position="673"/>
        <end position="683"/>
    </location>
</feature>
<feature type="region of interest" description="Disordered" evidence="6">
    <location>
        <begin position="527"/>
        <end position="546"/>
    </location>
</feature>
<feature type="compositionally biased region" description="Basic and acidic residues" evidence="6">
    <location>
        <begin position="761"/>
        <end position="770"/>
    </location>
</feature>
<evidence type="ECO:0000256" key="1">
    <source>
        <dbReference type="ARBA" id="ARBA00022448"/>
    </source>
</evidence>
<evidence type="ECO:0000256" key="6">
    <source>
        <dbReference type="SAM" id="MobiDB-lite"/>
    </source>
</evidence>
<proteinExistence type="predicted"/>
<evidence type="ECO:0000313" key="9">
    <source>
        <dbReference type="EMBL" id="KAK7099646.1"/>
    </source>
</evidence>
<evidence type="ECO:0000256" key="3">
    <source>
        <dbReference type="ARBA" id="ARBA00023006"/>
    </source>
</evidence>
<keyword evidence="1" id="KW-0813">Transport</keyword>
<dbReference type="PANTHER" id="PTHR13222">
    <property type="entry name" value="RB1-INDUCIBLE COILED-COIL"/>
    <property type="match status" value="1"/>
</dbReference>
<dbReference type="PANTHER" id="PTHR13222:SF1">
    <property type="entry name" value="RB1-INDUCIBLE COILED-COIL PROTEIN 1"/>
    <property type="match status" value="1"/>
</dbReference>
<feature type="compositionally biased region" description="Basic and acidic residues" evidence="6">
    <location>
        <begin position="698"/>
        <end position="717"/>
    </location>
</feature>
<keyword evidence="10" id="KW-1185">Reference proteome</keyword>
<accession>A0AAN9G8Y2</accession>
<evidence type="ECO:0000259" key="7">
    <source>
        <dbReference type="Pfam" id="PF04108"/>
    </source>
</evidence>
<feature type="compositionally biased region" description="Low complexity" evidence="6">
    <location>
        <begin position="532"/>
        <end position="545"/>
    </location>
</feature>
<dbReference type="GO" id="GO:0019901">
    <property type="term" value="F:protein kinase binding"/>
    <property type="evidence" value="ECO:0007669"/>
    <property type="project" value="TreeGrafter"/>
</dbReference>
<dbReference type="GO" id="GO:0034727">
    <property type="term" value="P:piecemeal microautophagy of the nucleus"/>
    <property type="evidence" value="ECO:0007669"/>
    <property type="project" value="TreeGrafter"/>
</dbReference>
<evidence type="ECO:0000256" key="5">
    <source>
        <dbReference type="SAM" id="Coils"/>
    </source>
</evidence>
<evidence type="ECO:0000256" key="4">
    <source>
        <dbReference type="ARBA" id="ARBA00023054"/>
    </source>
</evidence>
<dbReference type="Gene3D" id="3.10.20.90">
    <property type="entry name" value="Phosphatidylinositol 3-kinase Catalytic Subunit, Chain A, domain 1"/>
    <property type="match status" value="1"/>
</dbReference>
<dbReference type="Pfam" id="PF04108">
    <property type="entry name" value="ATG17_like"/>
    <property type="match status" value="1"/>
</dbReference>
<feature type="coiled-coil region" evidence="5">
    <location>
        <begin position="1151"/>
        <end position="1182"/>
    </location>
</feature>
<dbReference type="EMBL" id="JBAMIC010000011">
    <property type="protein sequence ID" value="KAK7099646.1"/>
    <property type="molecule type" value="Genomic_DNA"/>
</dbReference>
<gene>
    <name evidence="9" type="ORF">V1264_022729</name>
</gene>
<keyword evidence="4 5" id="KW-0175">Coiled coil</keyword>
<dbReference type="Pfam" id="PF10377">
    <property type="entry name" value="ATG11"/>
    <property type="match status" value="1"/>
</dbReference>
<feature type="coiled-coil region" evidence="5">
    <location>
        <begin position="878"/>
        <end position="930"/>
    </location>
</feature>
<sequence length="1477" mass="166299">MIHVFLVDAGTTYLVDVDLQHPVSHLNAEIARLSLIPVEKQVLLVSGGVPLFPDKPLFHYEATLVDNPVYLICKTNIPNVTRPLSGSHSYSDRDLTSQVEASANMPAALETVRARTQLAQHICQIDRHELKSIEKLVFDQHLQQQGWAAVVANLEDLVSGFEKRANTFQRQFREFLKTREDILSLLRRMPDVLILLEKIPVLPCLESLASKTSVSLKGPLELLPSLCAGKLTLYIWMNSQDPKFRLEDVIRDLNTGTNQMGGELEERVSKEVQDVIKYASGPWPSEMKSIRGLEERLYGLDKLVQSAKTTMDGQDNMTKGFELNWGRLQKDVKDTSILPDLCTSHRSQMKEMLGNHKKLLELKKKCADAKKELSDNLKQRLTWVMETHHLVNDMDNKLMLYYDWLNRIKRRTEFLQQVEQSPKVYAAMVVEVVRRQLFSQHYLKWAKGVAEESRKEHKKEMHRRKSFTRQFGSHFLQKLFVGFRDNVPKFAAEAPKDVDSQLPEITPSDVHTLAENVPELRQQLRVPTGTGSPALASSLQQPLAADGGSDPLMIEVTQSLASSTASFITQSITSVTQSVSESVDTGQAHVLGPGERSRLSLSYQEGEGERQDSEMLTDDQLFLSLQDKFPVPQCLSETLTAEVNSAAMSTISATAMSASPKAQDLTSALEELGPQQQPQPQHPEGGGDGVLFSSGDLEPTKSSDSDAISHESLSERKPRTKRQTGKGLSDTSPDAETSQEFTTADFYIEDSMPSSITDSPPKPRDSGKDRGEMNAALAEKTKRVGELEGEVSALQAKLASQEEKLTSLQSMLNRDVVALRQNLAGIKECVRHSDGERVRVVSGAQEAVVGVCASLVASVEREKEEVVDREREGSRRTVAGLEAQLQAKSKQVDELQQGMLKVSHGIADLNKELQQTRDSHQKETDALREKHTADLQEVTKKNILEVELETDRVRTELQQRLDEWEAELQRLQEELQKSQSQLVQAQEEKERATEALQKEFCREKEELTESLKARHRQAIAELQTTFTQEERRKLESTQREHSERKDAEMQKRLQEVEATFEKRMQEKEDELFSKHSAQLESIESEWSMKLSAKESELHKEFEAKLEKTKEELQVRCAHPEVSEQAIQSGGGEVILLEQHQELLQAAETGSREEVTQRFEKLLAEEREERDKALRAMEEQHQRDKEDALHSLKTKVAAERQIQFNEAITRAVQQKDMLIAELRDQADKLTSATGSDGSDGESKEQAQGIRKELEDIKEKESHLKGEKRRLEDEVSLLQRQLRQYSEQLHSMTASTMPISPSLVTDSTYQQTGGLDEGGSRPDWEQVAIVREQKINDLETKLMGMSMTTSIRREIRDKVSILTCNVGDLVLLCLDERHDQYVVFTVGSTLHFLHSDCLEVLGLKSAEGEPRKNWVLAEVTEREYCQARKAQNRFKVPVNTKFYRVKAKAWSPVGSLSSGGAAAAVTPDSPPSTPPPSSS</sequence>
<protein>
    <recommendedName>
        <fullName evidence="11">RB1-inducible coiled-coil protein 1</fullName>
    </recommendedName>
</protein>